<reference evidence="3" key="1">
    <citation type="submission" date="2017-04" db="EMBL/GenBank/DDBJ databases">
        <authorList>
            <person name="Varghese N."/>
            <person name="Submissions S."/>
        </authorList>
    </citation>
    <scope>NUCLEOTIDE SEQUENCE [LARGE SCALE GENOMIC DNA]</scope>
    <source>
        <strain evidence="3">DSM 20463</strain>
    </source>
</reference>
<proteinExistence type="predicted"/>
<keyword evidence="3" id="KW-1185">Reference proteome</keyword>
<protein>
    <submittedName>
        <fullName evidence="2">Uncharacterized protein</fullName>
    </submittedName>
</protein>
<dbReference type="AlphaFoldDB" id="A0A1W1V4F1"/>
<sequence>MKDKSDLLNRYINQMVKYMSYENSIRATDDLESMVESELGKEYTYEELEDFLLNIGSPYNFSMQYEVKQNILISGKNYEIFFKYLKIMLIEIAIATVLYGFMGKFGNKVEIVNVVKILFLTVFVTGVLTSFITEKIKDVRIMSSLVKDFSIDELYFTRDKYVQDNSEYVFMFVFSLFIFLSIIYSDINSIEPLTKSLQIIFFMIILRDVSRISEMYYGKFITMLSVTTDVGALLLLSTILKMYFYNTQFSVVYYLLILTISFDLLRTVIKLNKALKK</sequence>
<feature type="transmembrane region" description="Helical" evidence="1">
    <location>
        <begin position="221"/>
        <end position="245"/>
    </location>
</feature>
<keyword evidence="1" id="KW-0472">Membrane</keyword>
<evidence type="ECO:0000313" key="3">
    <source>
        <dbReference type="Proteomes" id="UP000192368"/>
    </source>
</evidence>
<feature type="transmembrane region" description="Helical" evidence="1">
    <location>
        <begin position="114"/>
        <end position="133"/>
    </location>
</feature>
<keyword evidence="1" id="KW-1133">Transmembrane helix</keyword>
<dbReference type="Proteomes" id="UP000192368">
    <property type="component" value="Unassembled WGS sequence"/>
</dbReference>
<feature type="transmembrane region" description="Helical" evidence="1">
    <location>
        <begin position="84"/>
        <end position="102"/>
    </location>
</feature>
<name>A0A1W1V4F1_PEPAS</name>
<evidence type="ECO:0000256" key="1">
    <source>
        <dbReference type="SAM" id="Phobius"/>
    </source>
</evidence>
<feature type="transmembrane region" description="Helical" evidence="1">
    <location>
        <begin position="168"/>
        <end position="187"/>
    </location>
</feature>
<dbReference type="STRING" id="573058.SAMN00017477_1366"/>
<evidence type="ECO:0000313" key="2">
    <source>
        <dbReference type="EMBL" id="SMB88205.1"/>
    </source>
</evidence>
<dbReference type="OrthoDB" id="1697093at2"/>
<dbReference type="RefSeq" id="WP_084230915.1">
    <property type="nucleotide sequence ID" value="NZ_FWWR01000009.1"/>
</dbReference>
<organism evidence="2 3">
    <name type="scientific">Peptoniphilus asaccharolyticus DSM 20463</name>
    <dbReference type="NCBI Taxonomy" id="573058"/>
    <lineage>
        <taxon>Bacteria</taxon>
        <taxon>Bacillati</taxon>
        <taxon>Bacillota</taxon>
        <taxon>Tissierellia</taxon>
        <taxon>Tissierellales</taxon>
        <taxon>Peptoniphilaceae</taxon>
        <taxon>Peptoniphilus</taxon>
    </lineage>
</organism>
<gene>
    <name evidence="2" type="ORF">SAMN00017477_1366</name>
</gene>
<dbReference type="EMBL" id="FWWR01000009">
    <property type="protein sequence ID" value="SMB88205.1"/>
    <property type="molecule type" value="Genomic_DNA"/>
</dbReference>
<feature type="transmembrane region" description="Helical" evidence="1">
    <location>
        <begin position="251"/>
        <end position="269"/>
    </location>
</feature>
<accession>A0A1W1V4F1</accession>
<keyword evidence="1" id="KW-0812">Transmembrane</keyword>